<dbReference type="EMBL" id="JAUSWN010000001">
    <property type="protein sequence ID" value="MDQ0478397.1"/>
    <property type="molecule type" value="Genomic_DNA"/>
</dbReference>
<organism evidence="7 8">
    <name type="scientific">Hathewaya limosa</name>
    <name type="common">Clostridium limosum</name>
    <dbReference type="NCBI Taxonomy" id="1536"/>
    <lineage>
        <taxon>Bacteria</taxon>
        <taxon>Bacillati</taxon>
        <taxon>Bacillota</taxon>
        <taxon>Clostridia</taxon>
        <taxon>Eubacteriales</taxon>
        <taxon>Clostridiaceae</taxon>
        <taxon>Hathewaya</taxon>
    </lineage>
</organism>
<comment type="subcellular location">
    <subcellularLocation>
        <location evidence="1">Cell membrane</location>
        <topology evidence="1">Multi-pass membrane protein</topology>
    </subcellularLocation>
</comment>
<sequence>MPNEIKNMLKKVILNILLISVVFSAIIYFINKQYILAFVLGSLMAIVSFTINTVLTTRALGKNKNKLVFFLSSIIRILLVCIVGAVLAKININYILPYILGYSTEVLSMIFYGVSLKKQI</sequence>
<keyword evidence="5 6" id="KW-0472">Membrane</keyword>
<keyword evidence="3 6" id="KW-0812">Transmembrane</keyword>
<feature type="transmembrane region" description="Helical" evidence="6">
    <location>
        <begin position="36"/>
        <end position="55"/>
    </location>
</feature>
<dbReference type="Proteomes" id="UP001224418">
    <property type="component" value="Unassembled WGS sequence"/>
</dbReference>
<evidence type="ECO:0000313" key="8">
    <source>
        <dbReference type="Proteomes" id="UP001224418"/>
    </source>
</evidence>
<reference evidence="7 8" key="1">
    <citation type="submission" date="2023-07" db="EMBL/GenBank/DDBJ databases">
        <title>Genomic Encyclopedia of Type Strains, Phase IV (KMG-IV): sequencing the most valuable type-strain genomes for metagenomic binning, comparative biology and taxonomic classification.</title>
        <authorList>
            <person name="Goeker M."/>
        </authorList>
    </citation>
    <scope>NUCLEOTIDE SEQUENCE [LARGE SCALE GENOMIC DNA]</scope>
    <source>
        <strain evidence="7 8">DSM 1400</strain>
    </source>
</reference>
<dbReference type="RefSeq" id="WP_111943897.1">
    <property type="nucleotide sequence ID" value="NZ_BAAACJ010000024.1"/>
</dbReference>
<keyword evidence="4 6" id="KW-1133">Transmembrane helix</keyword>
<gene>
    <name evidence="7" type="ORF">QOZ93_000098</name>
</gene>
<evidence type="ECO:0000256" key="5">
    <source>
        <dbReference type="ARBA" id="ARBA00023136"/>
    </source>
</evidence>
<keyword evidence="2" id="KW-1003">Cell membrane</keyword>
<feature type="transmembrane region" description="Helical" evidence="6">
    <location>
        <begin position="12"/>
        <end position="30"/>
    </location>
</feature>
<name>A0ABU0JMU5_HATLI</name>
<evidence type="ECO:0000256" key="3">
    <source>
        <dbReference type="ARBA" id="ARBA00022692"/>
    </source>
</evidence>
<dbReference type="Pfam" id="PF03899">
    <property type="entry name" value="ATP-synt_I"/>
    <property type="match status" value="1"/>
</dbReference>
<keyword evidence="8" id="KW-1185">Reference proteome</keyword>
<evidence type="ECO:0000313" key="7">
    <source>
        <dbReference type="EMBL" id="MDQ0478397.1"/>
    </source>
</evidence>
<protein>
    <submittedName>
        <fullName evidence="7">ATP synthase protein I</fullName>
    </submittedName>
</protein>
<evidence type="ECO:0000256" key="2">
    <source>
        <dbReference type="ARBA" id="ARBA00022475"/>
    </source>
</evidence>
<feature type="transmembrane region" description="Helical" evidence="6">
    <location>
        <begin position="94"/>
        <end position="114"/>
    </location>
</feature>
<feature type="transmembrane region" description="Helical" evidence="6">
    <location>
        <begin position="67"/>
        <end position="88"/>
    </location>
</feature>
<evidence type="ECO:0000256" key="1">
    <source>
        <dbReference type="ARBA" id="ARBA00004651"/>
    </source>
</evidence>
<proteinExistence type="predicted"/>
<evidence type="ECO:0000256" key="6">
    <source>
        <dbReference type="SAM" id="Phobius"/>
    </source>
</evidence>
<evidence type="ECO:0000256" key="4">
    <source>
        <dbReference type="ARBA" id="ARBA00022989"/>
    </source>
</evidence>
<dbReference type="InterPro" id="IPR005598">
    <property type="entry name" value="ATP_synth_I"/>
</dbReference>
<accession>A0ABU0JMU5</accession>
<comment type="caution">
    <text evidence="7">The sequence shown here is derived from an EMBL/GenBank/DDBJ whole genome shotgun (WGS) entry which is preliminary data.</text>
</comment>